<dbReference type="PANTHER" id="PTHR33567:SF3">
    <property type="entry name" value="CHROMATE ION TRANSPORTER (EUROFUNG)"/>
    <property type="match status" value="1"/>
</dbReference>
<keyword evidence="3" id="KW-1003">Cell membrane</keyword>
<keyword evidence="9" id="KW-1185">Reference proteome</keyword>
<sequence length="332" mass="35327">MGNDRTYQDIFKSFALLGWIGFGGPAAHIALFEKEFVEKKKWMSQSVFLELLALGQCIPGPTSTQMSFAMGVIQKGIPGGLLSGILFQYPGFMIMSVVGLGSARFLLNPSDALRGIVAGLSAAGVALVVDAGWGLGNKICTDEITKLVCIFSTATAYYTAKTFVELKALVLPLLILWGGILTLVVKKKKPAAITTDVEAKMLQSMGLSINAGLILIGIWLAVLIVVIVLRNTVEYSSAPAIHWFEAFYRTGSLIFGGGQVVLPLLLGEVDTWMTEEQFYAGLGVVQALPGPLFNLSAYLGAIIGGVGGIAACWIGLFAPGIILIYGVLPFWA</sequence>
<feature type="transmembrane region" description="Helical" evidence="7">
    <location>
        <begin position="206"/>
        <end position="227"/>
    </location>
</feature>
<feature type="transmembrane region" description="Helical" evidence="7">
    <location>
        <begin position="14"/>
        <end position="32"/>
    </location>
</feature>
<evidence type="ECO:0000256" key="7">
    <source>
        <dbReference type="SAM" id="Phobius"/>
    </source>
</evidence>
<keyword evidence="4 7" id="KW-0812">Transmembrane</keyword>
<feature type="transmembrane region" description="Helical" evidence="7">
    <location>
        <begin position="247"/>
        <end position="266"/>
    </location>
</feature>
<evidence type="ECO:0000256" key="6">
    <source>
        <dbReference type="ARBA" id="ARBA00023136"/>
    </source>
</evidence>
<dbReference type="GO" id="GO:0015109">
    <property type="term" value="F:chromate transmembrane transporter activity"/>
    <property type="evidence" value="ECO:0007669"/>
    <property type="project" value="InterPro"/>
</dbReference>
<evidence type="ECO:0000313" key="8">
    <source>
        <dbReference type="EMBL" id="KAK3257582.1"/>
    </source>
</evidence>
<keyword evidence="6 7" id="KW-0472">Membrane</keyword>
<dbReference type="Proteomes" id="UP001190700">
    <property type="component" value="Unassembled WGS sequence"/>
</dbReference>
<feature type="transmembrane region" description="Helical" evidence="7">
    <location>
        <begin position="278"/>
        <end position="299"/>
    </location>
</feature>
<proteinExistence type="inferred from homology"/>
<dbReference type="EMBL" id="LGRX02020365">
    <property type="protein sequence ID" value="KAK3257582.1"/>
    <property type="molecule type" value="Genomic_DNA"/>
</dbReference>
<dbReference type="GO" id="GO:0005886">
    <property type="term" value="C:plasma membrane"/>
    <property type="evidence" value="ECO:0007669"/>
    <property type="project" value="UniProtKB-SubCell"/>
</dbReference>
<evidence type="ECO:0000256" key="5">
    <source>
        <dbReference type="ARBA" id="ARBA00022989"/>
    </source>
</evidence>
<dbReference type="Pfam" id="PF02417">
    <property type="entry name" value="Chromate_transp"/>
    <property type="match status" value="2"/>
</dbReference>
<evidence type="ECO:0000313" key="9">
    <source>
        <dbReference type="Proteomes" id="UP001190700"/>
    </source>
</evidence>
<feature type="transmembrane region" description="Helical" evidence="7">
    <location>
        <begin position="112"/>
        <end position="132"/>
    </location>
</feature>
<keyword evidence="5 7" id="KW-1133">Transmembrane helix</keyword>
<dbReference type="InterPro" id="IPR014047">
    <property type="entry name" value="Chr_Tranpt_l_chain"/>
</dbReference>
<protein>
    <recommendedName>
        <fullName evidence="10">Chromate transporter</fullName>
    </recommendedName>
</protein>
<accession>A0AAE0KR20</accession>
<evidence type="ECO:0008006" key="10">
    <source>
        <dbReference type="Google" id="ProtNLM"/>
    </source>
</evidence>
<dbReference type="PIRSF" id="PIRSF004810">
    <property type="entry name" value="ChrA"/>
    <property type="match status" value="1"/>
</dbReference>
<reference evidence="8 9" key="1">
    <citation type="journal article" date="2015" name="Genome Biol. Evol.">
        <title>Comparative Genomics of a Bacterivorous Green Alga Reveals Evolutionary Causalities and Consequences of Phago-Mixotrophic Mode of Nutrition.</title>
        <authorList>
            <person name="Burns J.A."/>
            <person name="Paasch A."/>
            <person name="Narechania A."/>
            <person name="Kim E."/>
        </authorList>
    </citation>
    <scope>NUCLEOTIDE SEQUENCE [LARGE SCALE GENOMIC DNA]</scope>
    <source>
        <strain evidence="8 9">PLY_AMNH</strain>
    </source>
</reference>
<dbReference type="AlphaFoldDB" id="A0AAE0KR20"/>
<dbReference type="InterPro" id="IPR003370">
    <property type="entry name" value="Chromate_transpt"/>
</dbReference>
<comment type="caution">
    <text evidence="8">The sequence shown here is derived from an EMBL/GenBank/DDBJ whole genome shotgun (WGS) entry which is preliminary data.</text>
</comment>
<feature type="transmembrane region" description="Helical" evidence="7">
    <location>
        <begin position="166"/>
        <end position="185"/>
    </location>
</feature>
<dbReference type="NCBIfam" id="TIGR00937">
    <property type="entry name" value="2A51"/>
    <property type="match status" value="1"/>
</dbReference>
<feature type="non-terminal residue" evidence="8">
    <location>
        <position position="332"/>
    </location>
</feature>
<feature type="transmembrane region" description="Helical" evidence="7">
    <location>
        <begin position="80"/>
        <end position="100"/>
    </location>
</feature>
<name>A0AAE0KR20_9CHLO</name>
<evidence type="ECO:0000256" key="2">
    <source>
        <dbReference type="ARBA" id="ARBA00005262"/>
    </source>
</evidence>
<evidence type="ECO:0000256" key="4">
    <source>
        <dbReference type="ARBA" id="ARBA00022692"/>
    </source>
</evidence>
<gene>
    <name evidence="8" type="ORF">CYMTET_33339</name>
</gene>
<comment type="similarity">
    <text evidence="2">Belongs to the chromate ion transporter (CHR) (TC 2.A.51) family.</text>
</comment>
<dbReference type="PANTHER" id="PTHR33567">
    <property type="entry name" value="CHROMATE ION TRANSPORTER (EUROFUNG)"/>
    <property type="match status" value="1"/>
</dbReference>
<comment type="subcellular location">
    <subcellularLocation>
        <location evidence="1">Cell membrane</location>
        <topology evidence="1">Multi-pass membrane protein</topology>
    </subcellularLocation>
</comment>
<organism evidence="8 9">
    <name type="scientific">Cymbomonas tetramitiformis</name>
    <dbReference type="NCBI Taxonomy" id="36881"/>
    <lineage>
        <taxon>Eukaryota</taxon>
        <taxon>Viridiplantae</taxon>
        <taxon>Chlorophyta</taxon>
        <taxon>Pyramimonadophyceae</taxon>
        <taxon>Pyramimonadales</taxon>
        <taxon>Pyramimonadaceae</taxon>
        <taxon>Cymbomonas</taxon>
    </lineage>
</organism>
<evidence type="ECO:0000256" key="1">
    <source>
        <dbReference type="ARBA" id="ARBA00004651"/>
    </source>
</evidence>
<feature type="transmembrane region" description="Helical" evidence="7">
    <location>
        <begin position="305"/>
        <end position="328"/>
    </location>
</feature>
<evidence type="ECO:0000256" key="3">
    <source>
        <dbReference type="ARBA" id="ARBA00022475"/>
    </source>
</evidence>